<protein>
    <recommendedName>
        <fullName evidence="2">SPW repeat-containing integral membrane domain-containing protein</fullName>
    </recommendedName>
</protein>
<evidence type="ECO:0000313" key="3">
    <source>
        <dbReference type="EMBL" id="AGS49894.1"/>
    </source>
</evidence>
<evidence type="ECO:0000256" key="1">
    <source>
        <dbReference type="SAM" id="Phobius"/>
    </source>
</evidence>
<keyword evidence="1" id="KW-1133">Transmembrane helix</keyword>
<feature type="transmembrane region" description="Helical" evidence="1">
    <location>
        <begin position="37"/>
        <end position="57"/>
    </location>
</feature>
<dbReference type="Pfam" id="PF03779">
    <property type="entry name" value="SPW"/>
    <property type="match status" value="1"/>
</dbReference>
<dbReference type="InterPro" id="IPR005530">
    <property type="entry name" value="SPW"/>
</dbReference>
<feature type="transmembrane region" description="Helical" evidence="1">
    <location>
        <begin position="90"/>
        <end position="111"/>
    </location>
</feature>
<dbReference type="AlphaFoldDB" id="S5UBV8"/>
<evidence type="ECO:0000259" key="2">
    <source>
        <dbReference type="Pfam" id="PF03779"/>
    </source>
</evidence>
<feature type="domain" description="SPW repeat-containing integral membrane" evidence="2">
    <location>
        <begin position="17"/>
        <end position="107"/>
    </location>
</feature>
<sequence>MKLTSPRPDAPVLEYGTFGAGVLLFLTPWLMGFSSEAAPAWNIWGVALGTAAFAVYACTTPSPWWRWTLVAFAAWTLIAPWALAFTASAMAFWTHKGASIVLAVLAALAIWQEDQGRRALTA</sequence>
<proteinExistence type="predicted"/>
<feature type="transmembrane region" description="Helical" evidence="1">
    <location>
        <begin position="64"/>
        <end position="84"/>
    </location>
</feature>
<feature type="transmembrane region" description="Helical" evidence="1">
    <location>
        <begin position="12"/>
        <end position="31"/>
    </location>
</feature>
<name>S5UBV8_9BACT</name>
<reference evidence="3" key="1">
    <citation type="journal article" date="2013" name="Proc. Natl. Acad. Sci. U.S.A.">
        <title>Mapping gene clusters within arrayed metagenomic libraries to expand the structural diversity of biomedically relevant natural products.</title>
        <authorList>
            <person name="Owen J.G."/>
            <person name="Reddy B.V."/>
            <person name="Ternei M.A."/>
            <person name="Charlop-Powers Z."/>
            <person name="Calle P.Y."/>
            <person name="Kim J.H."/>
            <person name="Brady S.F."/>
        </authorList>
    </citation>
    <scope>NUCLEOTIDE SEQUENCE</scope>
</reference>
<keyword evidence="1" id="KW-0812">Transmembrane</keyword>
<organism evidence="3">
    <name type="scientific">uncultured bacterium esnapd21</name>
    <dbReference type="NCBI Taxonomy" id="1366603"/>
    <lineage>
        <taxon>Bacteria</taxon>
        <taxon>environmental samples</taxon>
    </lineage>
</organism>
<accession>S5UBV8</accession>
<dbReference type="EMBL" id="KF264561">
    <property type="protein sequence ID" value="AGS49894.1"/>
    <property type="molecule type" value="Genomic_DNA"/>
</dbReference>
<keyword evidence="1" id="KW-0472">Membrane</keyword>